<dbReference type="InterPro" id="IPR036163">
    <property type="entry name" value="HMA_dom_sf"/>
</dbReference>
<dbReference type="CDD" id="cd00371">
    <property type="entry name" value="HMA"/>
    <property type="match status" value="1"/>
</dbReference>
<dbReference type="FunFam" id="3.30.70.100:FF:000001">
    <property type="entry name" value="ATPase copper transporting beta"/>
    <property type="match status" value="1"/>
</dbReference>
<name>A0A2Z6NWJ7_TRISU</name>
<dbReference type="SUPFAM" id="SSF55008">
    <property type="entry name" value="HMA, heavy metal-associated domain"/>
    <property type="match status" value="1"/>
</dbReference>
<dbReference type="PROSITE" id="PS50846">
    <property type="entry name" value="HMA_2"/>
    <property type="match status" value="1"/>
</dbReference>
<dbReference type="Gene3D" id="3.30.70.100">
    <property type="match status" value="1"/>
</dbReference>
<keyword evidence="4" id="KW-1185">Reference proteome</keyword>
<dbReference type="AlphaFoldDB" id="A0A2Z6NWJ7"/>
<dbReference type="InterPro" id="IPR006121">
    <property type="entry name" value="HMA_dom"/>
</dbReference>
<dbReference type="PRINTS" id="PR00942">
    <property type="entry name" value="CUATPASEI"/>
</dbReference>
<dbReference type="EMBL" id="DF973821">
    <property type="protein sequence ID" value="GAU40682.1"/>
    <property type="molecule type" value="Genomic_DNA"/>
</dbReference>
<dbReference type="Pfam" id="PF00403">
    <property type="entry name" value="HMA"/>
    <property type="match status" value="1"/>
</dbReference>
<dbReference type="PANTHER" id="PTHR46594:SF2">
    <property type="entry name" value="COPPER-TRANSPORTING ATPASE HMA4"/>
    <property type="match status" value="1"/>
</dbReference>
<evidence type="ECO:0000256" key="1">
    <source>
        <dbReference type="ARBA" id="ARBA00022723"/>
    </source>
</evidence>
<evidence type="ECO:0000259" key="2">
    <source>
        <dbReference type="PROSITE" id="PS50846"/>
    </source>
</evidence>
<dbReference type="PROSITE" id="PS01047">
    <property type="entry name" value="HMA_1"/>
    <property type="match status" value="1"/>
</dbReference>
<dbReference type="Proteomes" id="UP000242715">
    <property type="component" value="Unassembled WGS sequence"/>
</dbReference>
<dbReference type="GO" id="GO:0046872">
    <property type="term" value="F:metal ion binding"/>
    <property type="evidence" value="ECO:0007669"/>
    <property type="project" value="UniProtKB-KW"/>
</dbReference>
<feature type="domain" description="HMA" evidence="2">
    <location>
        <begin position="77"/>
        <end position="143"/>
    </location>
</feature>
<dbReference type="InterPro" id="IPR017969">
    <property type="entry name" value="Heavy-metal-associated_CS"/>
</dbReference>
<protein>
    <recommendedName>
        <fullName evidence="2">HMA domain-containing protein</fullName>
    </recommendedName>
</protein>
<dbReference type="OrthoDB" id="689350at2759"/>
<dbReference type="PANTHER" id="PTHR46594">
    <property type="entry name" value="P-TYPE CATION-TRANSPORTING ATPASE"/>
    <property type="match status" value="1"/>
</dbReference>
<proteinExistence type="predicted"/>
<sequence>MHCCCNRCCKSCTSKGSTNNNNSWFPDEKREMNGFDDNLKKPLLRKQDVEVTPSITDAKNIKEARVNVNKLKEKETFECRIKIKGMNCIGCSKSVQHALQRVEGVNKAVIGSTLDETKVLYDPKLMDTNKIIEVVEDSGFEAELVCSRKDINQVLLCCLFSVVCLCVP</sequence>
<evidence type="ECO:0000313" key="3">
    <source>
        <dbReference type="EMBL" id="GAU40682.1"/>
    </source>
</evidence>
<gene>
    <name evidence="3" type="ORF">TSUD_88280</name>
</gene>
<evidence type="ECO:0000313" key="4">
    <source>
        <dbReference type="Proteomes" id="UP000242715"/>
    </source>
</evidence>
<organism evidence="3 4">
    <name type="scientific">Trifolium subterraneum</name>
    <name type="common">Subterranean clover</name>
    <dbReference type="NCBI Taxonomy" id="3900"/>
    <lineage>
        <taxon>Eukaryota</taxon>
        <taxon>Viridiplantae</taxon>
        <taxon>Streptophyta</taxon>
        <taxon>Embryophyta</taxon>
        <taxon>Tracheophyta</taxon>
        <taxon>Spermatophyta</taxon>
        <taxon>Magnoliopsida</taxon>
        <taxon>eudicotyledons</taxon>
        <taxon>Gunneridae</taxon>
        <taxon>Pentapetalae</taxon>
        <taxon>rosids</taxon>
        <taxon>fabids</taxon>
        <taxon>Fabales</taxon>
        <taxon>Fabaceae</taxon>
        <taxon>Papilionoideae</taxon>
        <taxon>50 kb inversion clade</taxon>
        <taxon>NPAAA clade</taxon>
        <taxon>Hologalegina</taxon>
        <taxon>IRL clade</taxon>
        <taxon>Trifolieae</taxon>
        <taxon>Trifolium</taxon>
    </lineage>
</organism>
<keyword evidence="1" id="KW-0479">Metal-binding</keyword>
<accession>A0A2Z6NWJ7</accession>
<reference evidence="4" key="1">
    <citation type="journal article" date="2017" name="Front. Plant Sci.">
        <title>Climate Clever Clovers: New Paradigm to Reduce the Environmental Footprint of Ruminants by Breeding Low Methanogenic Forages Utilizing Haplotype Variation.</title>
        <authorList>
            <person name="Kaur P."/>
            <person name="Appels R."/>
            <person name="Bayer P.E."/>
            <person name="Keeble-Gagnere G."/>
            <person name="Wang J."/>
            <person name="Hirakawa H."/>
            <person name="Shirasawa K."/>
            <person name="Vercoe P."/>
            <person name="Stefanova K."/>
            <person name="Durmic Z."/>
            <person name="Nichols P."/>
            <person name="Revell C."/>
            <person name="Isobe S.N."/>
            <person name="Edwards D."/>
            <person name="Erskine W."/>
        </authorList>
    </citation>
    <scope>NUCLEOTIDE SEQUENCE [LARGE SCALE GENOMIC DNA]</scope>
    <source>
        <strain evidence="4">cv. Daliak</strain>
    </source>
</reference>